<dbReference type="Pfam" id="PF00735">
    <property type="entry name" value="Septin"/>
    <property type="match status" value="2"/>
</dbReference>
<comment type="similarity">
    <text evidence="1">Belongs to the TRAFAC class TrmE-Era-EngA-EngB-Septin-like GTPase superfamily. Septin GTPase family.</text>
</comment>
<dbReference type="AlphaFoldDB" id="A0A1B0GE73"/>
<dbReference type="InterPro" id="IPR030379">
    <property type="entry name" value="G_SEPTIN_dom"/>
</dbReference>
<keyword evidence="1" id="KW-0342">GTP-binding</keyword>
<keyword evidence="2" id="KW-0175">Coiled coil</keyword>
<dbReference type="InterPro" id="IPR027417">
    <property type="entry name" value="P-loop_NTPase"/>
</dbReference>
<dbReference type="EMBL" id="CCAG010012135">
    <property type="status" value="NOT_ANNOTATED_CDS"/>
    <property type="molecule type" value="Genomic_DNA"/>
</dbReference>
<evidence type="ECO:0000259" key="4">
    <source>
        <dbReference type="Pfam" id="PF00735"/>
    </source>
</evidence>
<evidence type="ECO:0000256" key="3">
    <source>
        <dbReference type="SAM" id="MobiDB-lite"/>
    </source>
</evidence>
<organism evidence="5 6">
    <name type="scientific">Glossina morsitans morsitans</name>
    <name type="common">Savannah tsetse fly</name>
    <dbReference type="NCBI Taxonomy" id="37546"/>
    <lineage>
        <taxon>Eukaryota</taxon>
        <taxon>Metazoa</taxon>
        <taxon>Ecdysozoa</taxon>
        <taxon>Arthropoda</taxon>
        <taxon>Hexapoda</taxon>
        <taxon>Insecta</taxon>
        <taxon>Pterygota</taxon>
        <taxon>Neoptera</taxon>
        <taxon>Endopterygota</taxon>
        <taxon>Diptera</taxon>
        <taxon>Brachycera</taxon>
        <taxon>Muscomorpha</taxon>
        <taxon>Hippoboscoidea</taxon>
        <taxon>Glossinidae</taxon>
        <taxon>Glossina</taxon>
    </lineage>
</organism>
<name>A0A1B0GE73_GLOMM</name>
<feature type="domain" description="Septin-type G" evidence="4">
    <location>
        <begin position="87"/>
        <end position="123"/>
    </location>
</feature>
<evidence type="ECO:0000313" key="6">
    <source>
        <dbReference type="Proteomes" id="UP000092444"/>
    </source>
</evidence>
<dbReference type="PANTHER" id="PTHR18884">
    <property type="entry name" value="SEPTIN"/>
    <property type="match status" value="1"/>
</dbReference>
<evidence type="ECO:0000256" key="1">
    <source>
        <dbReference type="RuleBase" id="RU004560"/>
    </source>
</evidence>
<protein>
    <recommendedName>
        <fullName evidence="4">Septin-type G domain-containing protein</fullName>
    </recommendedName>
</protein>
<feature type="region of interest" description="Disordered" evidence="3">
    <location>
        <begin position="408"/>
        <end position="478"/>
    </location>
</feature>
<evidence type="ECO:0000313" key="5">
    <source>
        <dbReference type="EnsemblMetazoa" id="GMOY011597-PA"/>
    </source>
</evidence>
<dbReference type="GO" id="GO:0005525">
    <property type="term" value="F:GTP binding"/>
    <property type="evidence" value="ECO:0007669"/>
    <property type="project" value="UniProtKB-KW"/>
</dbReference>
<dbReference type="EnsemblMetazoa" id="GMOY011597-RA">
    <property type="protein sequence ID" value="GMOY011597-PA"/>
    <property type="gene ID" value="GMOY011597"/>
</dbReference>
<dbReference type="VEuPathDB" id="VectorBase:GMOY011597"/>
<evidence type="ECO:0000256" key="2">
    <source>
        <dbReference type="SAM" id="Coils"/>
    </source>
</evidence>
<dbReference type="STRING" id="37546.A0A1B0GE73"/>
<dbReference type="Gene3D" id="3.40.50.300">
    <property type="entry name" value="P-loop containing nucleotide triphosphate hydrolases"/>
    <property type="match status" value="1"/>
</dbReference>
<keyword evidence="1" id="KW-0547">Nucleotide-binding</keyword>
<feature type="coiled-coil region" evidence="2">
    <location>
        <begin position="149"/>
        <end position="209"/>
    </location>
</feature>
<keyword evidence="6" id="KW-1185">Reference proteome</keyword>
<feature type="compositionally biased region" description="Low complexity" evidence="3">
    <location>
        <begin position="454"/>
        <end position="469"/>
    </location>
</feature>
<feature type="domain" description="Septin-type G" evidence="4">
    <location>
        <begin position="16"/>
        <end position="81"/>
    </location>
</feature>
<dbReference type="Proteomes" id="UP000092444">
    <property type="component" value="Unassembled WGS sequence"/>
</dbReference>
<reference evidence="5" key="1">
    <citation type="submission" date="2020-05" db="UniProtKB">
        <authorList>
            <consortium name="EnsemblMetazoa"/>
        </authorList>
    </citation>
    <scope>IDENTIFICATION</scope>
    <source>
        <strain evidence="5">Yale</strain>
    </source>
</reference>
<sequence>MCKTYICILKSHVNIQLDMRVDIIPVIAKADAVTKSDLQRFKASVMEELNKNKVNIYEYPTNDDGVTNVNQNMNNRVPFAVSKFCPDFVKLREILIRTNIEDMREQTHTKHYELYRRKRLGEMGFGDVEINTKPVSFQQAFAMKRSIHLSELQAKKEEILQRFEQQRITNDNLLKERQRELHAKFEQLKKEHAEEKRKLDEARIKYEEEIWALIALAAVSMEPNYQINNDKAASVEPKVSNILPFGAAGGELPNGGVVGEVEENDPKGLGVPNLTPNDADSWFAPKALNPGEAALAVPKAGVELPEVPNKQPPHTALLAELPMMEELPKPEEGAVCDAPPPNIFVGGWTDVWPKVLFPKIESPHETACCVEEPNMFVTSACLVILSPRPNIEAAVAAAAAGVEPKGLDGAELPNIEPPAAVEGETNPPSPRPPAAADVLNILPDAAAGSGEQTVAPASSPAPSALPPVADIVLPVNMD</sequence>
<proteinExistence type="inferred from homology"/>
<accession>A0A1B0GE73</accession>